<dbReference type="Gene3D" id="1.10.260.40">
    <property type="entry name" value="lambda repressor-like DNA-binding domains"/>
    <property type="match status" value="1"/>
</dbReference>
<feature type="domain" description="HTH cro/C1-type" evidence="1">
    <location>
        <begin position="31"/>
        <end position="84"/>
    </location>
</feature>
<dbReference type="GO" id="GO:0003677">
    <property type="term" value="F:DNA binding"/>
    <property type="evidence" value="ECO:0007669"/>
    <property type="project" value="InterPro"/>
</dbReference>
<protein>
    <recommendedName>
        <fullName evidence="1">HTH cro/C1-type domain-containing protein</fullName>
    </recommendedName>
</protein>
<dbReference type="PROSITE" id="PS50943">
    <property type="entry name" value="HTH_CROC1"/>
    <property type="match status" value="1"/>
</dbReference>
<dbReference type="EMBL" id="AP025523">
    <property type="protein sequence ID" value="BDE05578.1"/>
    <property type="molecule type" value="Genomic_DNA"/>
</dbReference>
<evidence type="ECO:0000313" key="3">
    <source>
        <dbReference type="Proteomes" id="UP001317532"/>
    </source>
</evidence>
<reference evidence="2 3" key="1">
    <citation type="journal article" date="2022" name="ISME Commun">
        <title>Vulcanimicrobium alpinus gen. nov. sp. nov., the first cultivated representative of the candidate phylum 'Eremiobacterota', is a metabolically versatile aerobic anoxygenic phototroph.</title>
        <authorList>
            <person name="Yabe S."/>
            <person name="Muto K."/>
            <person name="Abe K."/>
            <person name="Yokota A."/>
            <person name="Staudigel H."/>
            <person name="Tebo B.M."/>
        </authorList>
    </citation>
    <scope>NUCLEOTIDE SEQUENCE [LARGE SCALE GENOMIC DNA]</scope>
    <source>
        <strain evidence="2 3">WC8-2</strain>
    </source>
</reference>
<evidence type="ECO:0000259" key="1">
    <source>
        <dbReference type="PROSITE" id="PS50943"/>
    </source>
</evidence>
<dbReference type="InterPro" id="IPR010982">
    <property type="entry name" value="Lambda_DNA-bd_dom_sf"/>
</dbReference>
<dbReference type="RefSeq" id="WP_317996607.1">
    <property type="nucleotide sequence ID" value="NZ_AP025523.1"/>
</dbReference>
<dbReference type="SMART" id="SM00530">
    <property type="entry name" value="HTH_XRE"/>
    <property type="match status" value="1"/>
</dbReference>
<name>A0AAN2C938_UNVUL</name>
<dbReference type="SUPFAM" id="SSF47413">
    <property type="entry name" value="lambda repressor-like DNA-binding domains"/>
    <property type="match status" value="1"/>
</dbReference>
<dbReference type="Pfam" id="PF13560">
    <property type="entry name" value="HTH_31"/>
    <property type="match status" value="1"/>
</dbReference>
<dbReference type="KEGG" id="vab:WPS_08540"/>
<proteinExistence type="predicted"/>
<accession>A0AAN2C938</accession>
<gene>
    <name evidence="2" type="ORF">WPS_08540</name>
</gene>
<sequence>MDDANKADARAALKAFLRDRRERALPVSQTRARRGPGLSREDVARRAQITAKWYVLIETGRASGVSTKTLDAIADALALDARDRRELHRLAAAVFVNPPAGAPSRSEPPPKP</sequence>
<dbReference type="PANTHER" id="PTHR35010">
    <property type="entry name" value="BLL4672 PROTEIN-RELATED"/>
    <property type="match status" value="1"/>
</dbReference>
<keyword evidence="3" id="KW-1185">Reference proteome</keyword>
<dbReference type="AlphaFoldDB" id="A0AAN2C938"/>
<dbReference type="Proteomes" id="UP001317532">
    <property type="component" value="Chromosome"/>
</dbReference>
<organism evidence="2 3">
    <name type="scientific">Vulcanimicrobium alpinum</name>
    <dbReference type="NCBI Taxonomy" id="3016050"/>
    <lineage>
        <taxon>Bacteria</taxon>
        <taxon>Bacillati</taxon>
        <taxon>Vulcanimicrobiota</taxon>
        <taxon>Vulcanimicrobiia</taxon>
        <taxon>Vulcanimicrobiales</taxon>
        <taxon>Vulcanimicrobiaceae</taxon>
        <taxon>Vulcanimicrobium</taxon>
    </lineage>
</organism>
<dbReference type="InterPro" id="IPR001387">
    <property type="entry name" value="Cro/C1-type_HTH"/>
</dbReference>
<evidence type="ECO:0000313" key="2">
    <source>
        <dbReference type="EMBL" id="BDE05578.1"/>
    </source>
</evidence>